<evidence type="ECO:0000313" key="2">
    <source>
        <dbReference type="EMBL" id="ONU85002.1"/>
    </source>
</evidence>
<dbReference type="RefSeq" id="WP_048986604.1">
    <property type="nucleotide sequence ID" value="NZ_CADETK010000010.1"/>
</dbReference>
<name>A0A1V2W3N0_9BURK</name>
<sequence length="103" mass="10167">MIRAAALALLLTGCAGTATYSVHPVYDAAAGRFVCCEAIAFNGKDIAALQLDVTTSPDGTVTIHFQESGVGATAPAAAQGAVVSNVATAVSNAAAAAIKFTPE</sequence>
<evidence type="ECO:0000256" key="1">
    <source>
        <dbReference type="SAM" id="SignalP"/>
    </source>
</evidence>
<gene>
    <name evidence="2" type="ORF">A8E72_16525</name>
</gene>
<reference evidence="2 3" key="1">
    <citation type="submission" date="2016-08" db="EMBL/GenBank/DDBJ databases">
        <authorList>
            <person name="Seilhamer J.J."/>
        </authorList>
    </citation>
    <scope>NUCLEOTIDE SEQUENCE [LARGE SCALE GENOMIC DNA]</scope>
    <source>
        <strain evidence="2 3">VC14762</strain>
    </source>
</reference>
<keyword evidence="1" id="KW-0732">Signal</keyword>
<feature type="signal peptide" evidence="1">
    <location>
        <begin position="1"/>
        <end position="20"/>
    </location>
</feature>
<dbReference type="EMBL" id="MUTJ01000053">
    <property type="protein sequence ID" value="ONU85002.1"/>
    <property type="molecule type" value="Genomic_DNA"/>
</dbReference>
<accession>A0A1V2W3N0</accession>
<comment type="caution">
    <text evidence="2">The sequence shown here is derived from an EMBL/GenBank/DDBJ whole genome shotgun (WGS) entry which is preliminary data.</text>
</comment>
<evidence type="ECO:0008006" key="4">
    <source>
        <dbReference type="Google" id="ProtNLM"/>
    </source>
</evidence>
<feature type="chain" id="PRO_5010734044" description="Lipoprotein" evidence="1">
    <location>
        <begin position="21"/>
        <end position="103"/>
    </location>
</feature>
<organism evidence="2 3">
    <name type="scientific">Burkholderia cenocepacia</name>
    <dbReference type="NCBI Taxonomy" id="95486"/>
    <lineage>
        <taxon>Bacteria</taxon>
        <taxon>Pseudomonadati</taxon>
        <taxon>Pseudomonadota</taxon>
        <taxon>Betaproteobacteria</taxon>
        <taxon>Burkholderiales</taxon>
        <taxon>Burkholderiaceae</taxon>
        <taxon>Burkholderia</taxon>
        <taxon>Burkholderia cepacia complex</taxon>
    </lineage>
</organism>
<dbReference type="AlphaFoldDB" id="A0A1V2W3N0"/>
<proteinExistence type="predicted"/>
<dbReference type="Proteomes" id="UP000188543">
    <property type="component" value="Unassembled WGS sequence"/>
</dbReference>
<evidence type="ECO:0000313" key="3">
    <source>
        <dbReference type="Proteomes" id="UP000188543"/>
    </source>
</evidence>
<dbReference type="OrthoDB" id="8945375at2"/>
<protein>
    <recommendedName>
        <fullName evidence="4">Lipoprotein</fullName>
    </recommendedName>
</protein>